<dbReference type="eggNOG" id="COG1525">
    <property type="taxonomic scope" value="Bacteria"/>
</dbReference>
<organism evidence="3 4">
    <name type="scientific">Hyphomonas oceanitis SCH89</name>
    <dbReference type="NCBI Taxonomy" id="1280953"/>
    <lineage>
        <taxon>Bacteria</taxon>
        <taxon>Pseudomonadati</taxon>
        <taxon>Pseudomonadota</taxon>
        <taxon>Alphaproteobacteria</taxon>
        <taxon>Hyphomonadales</taxon>
        <taxon>Hyphomonadaceae</taxon>
        <taxon>Hyphomonas</taxon>
    </lineage>
</organism>
<dbReference type="Pfam" id="PF00565">
    <property type="entry name" value="SNase"/>
    <property type="match status" value="1"/>
</dbReference>
<dbReference type="OrthoDB" id="9792155at2"/>
<comment type="caution">
    <text evidence="3">The sequence shown here is derived from an EMBL/GenBank/DDBJ whole genome shotgun (WGS) entry which is preliminary data.</text>
</comment>
<gene>
    <name evidence="3" type="ORF">HOC_05004</name>
</gene>
<sequence>MAHIFKAPPWLTAALVLASGAGAVALAAQAATGDPAPVYWSDGDSGRLPDGTKFRLHGVDSPETGSMKQRGGAKCELERIKGYEAKEAAVELTRDKSAKIAKSYGPDRYGRLVVDLQVAGKDVATTLISEGTHKAWDYDGGERKPDWCAAQARVPVAFVG</sequence>
<name>A0A059G9U6_9PROT</name>
<accession>A0A059G9U6</accession>
<keyword evidence="1" id="KW-0732">Signal</keyword>
<evidence type="ECO:0000256" key="1">
    <source>
        <dbReference type="SAM" id="SignalP"/>
    </source>
</evidence>
<dbReference type="SUPFAM" id="SSF50199">
    <property type="entry name" value="Staphylococcal nuclease"/>
    <property type="match status" value="1"/>
</dbReference>
<dbReference type="Gene3D" id="2.40.50.90">
    <property type="match status" value="1"/>
</dbReference>
<dbReference type="PATRIC" id="fig|1280953.3.peg.1007"/>
<evidence type="ECO:0000313" key="3">
    <source>
        <dbReference type="EMBL" id="KDA03484.1"/>
    </source>
</evidence>
<dbReference type="InterPro" id="IPR035437">
    <property type="entry name" value="SNase_OB-fold_sf"/>
</dbReference>
<proteinExistence type="predicted"/>
<dbReference type="AlphaFoldDB" id="A0A059G9U6"/>
<keyword evidence="4" id="KW-1185">Reference proteome</keyword>
<dbReference type="RefSeq" id="WP_035536335.1">
    <property type="nucleotide sequence ID" value="NZ_ARYL01000005.1"/>
</dbReference>
<reference evidence="3 4" key="1">
    <citation type="journal article" date="2014" name="Antonie Van Leeuwenhoek">
        <title>Hyphomonas beringensis sp. nov. and Hyphomonas chukchiensis sp. nov., isolated from surface seawater of the Bering Sea and Chukchi Sea.</title>
        <authorList>
            <person name="Li C."/>
            <person name="Lai Q."/>
            <person name="Li G."/>
            <person name="Dong C."/>
            <person name="Wang J."/>
            <person name="Liao Y."/>
            <person name="Shao Z."/>
        </authorList>
    </citation>
    <scope>NUCLEOTIDE SEQUENCE [LARGE SCALE GENOMIC DNA]</scope>
    <source>
        <strain evidence="3 4">SCH89</strain>
    </source>
</reference>
<feature type="chain" id="PRO_5001573411" evidence="1">
    <location>
        <begin position="31"/>
        <end position="160"/>
    </location>
</feature>
<protein>
    <submittedName>
        <fullName evidence="3">Putative nuclease</fullName>
    </submittedName>
</protein>
<feature type="signal peptide" evidence="1">
    <location>
        <begin position="1"/>
        <end position="30"/>
    </location>
</feature>
<dbReference type="STRING" id="1280953.HOC_05004"/>
<dbReference type="InterPro" id="IPR016071">
    <property type="entry name" value="Staphylococal_nuclease_OB-fold"/>
</dbReference>
<dbReference type="EMBL" id="ARYL01000005">
    <property type="protein sequence ID" value="KDA03484.1"/>
    <property type="molecule type" value="Genomic_DNA"/>
</dbReference>
<dbReference type="Proteomes" id="UP000024942">
    <property type="component" value="Unassembled WGS sequence"/>
</dbReference>
<evidence type="ECO:0000313" key="4">
    <source>
        <dbReference type="Proteomes" id="UP000024942"/>
    </source>
</evidence>
<evidence type="ECO:0000259" key="2">
    <source>
        <dbReference type="Pfam" id="PF00565"/>
    </source>
</evidence>
<feature type="domain" description="TNase-like" evidence="2">
    <location>
        <begin position="53"/>
        <end position="135"/>
    </location>
</feature>